<keyword evidence="2" id="KW-0813">Transport</keyword>
<protein>
    <submittedName>
        <fullName evidence="12">Menaquinol oxidoreductase</fullName>
    </submittedName>
</protein>
<comment type="subcellular location">
    <subcellularLocation>
        <location evidence="1">Cell membrane</location>
        <topology evidence="1">Multi-pass membrane protein</topology>
    </subcellularLocation>
</comment>
<accession>A0A3A4NRN4</accession>
<reference evidence="12 13" key="1">
    <citation type="journal article" date="2017" name="ISME J.">
        <title>Energy and carbon metabolisms in a deep terrestrial subsurface fluid microbial community.</title>
        <authorList>
            <person name="Momper L."/>
            <person name="Jungbluth S.P."/>
            <person name="Lee M.D."/>
            <person name="Amend J.P."/>
        </authorList>
    </citation>
    <scope>NUCLEOTIDE SEQUENCE [LARGE SCALE GENOMIC DNA]</scope>
    <source>
        <strain evidence="12">SURF_5</strain>
    </source>
</reference>
<proteinExistence type="predicted"/>
<feature type="transmembrane region" description="Helical" evidence="10">
    <location>
        <begin position="245"/>
        <end position="268"/>
    </location>
</feature>
<dbReference type="GO" id="GO:0008940">
    <property type="term" value="F:nitrate reductase activity"/>
    <property type="evidence" value="ECO:0007669"/>
    <property type="project" value="TreeGrafter"/>
</dbReference>
<dbReference type="InterPro" id="IPR047660">
    <property type="entry name" value="DsrM"/>
</dbReference>
<name>A0A3A4NRN4_ABYX5</name>
<dbReference type="PANTHER" id="PTHR30598">
    <property type="entry name" value="NITRATE REDUCTASE PRIVATE CHAPERONE, REDOX ENZYME MATURATION PROTEIN REMP FAMILY"/>
    <property type="match status" value="1"/>
</dbReference>
<sequence length="345" mass="39186">MKIFLPLIAVLALVGIALAGVELANLQVFFGIVIPYAALAVFLGGLVYRVLKWARSPVPFRITLSCGQQKTHPWIKSSTLDNPHSTAGVIGRMALEILFFRSLFRNTRLELRKGPKLSYEWEKWLWLAALAFHYAFLMILLRHLRFFTVPVPFFVNALDQLDGFFQISVPALYLSDIILVAAATYLFLRRIVIPQIKYISLPADYFPLFLILGLATSGILMRYLLRVDVEAIKELTIGLAAFRPVVPAGIGSLFYVHLFLVSVLFAYFPFSKLMHLGGIFLSPTRNLANNNRMRRHINPWNYPVKVHTYDEYEEEFRDKMQAAGLPLEREASGDLKPAGLPLEKE</sequence>
<dbReference type="InterPro" id="IPR051936">
    <property type="entry name" value="Heme-iron_electron_transfer"/>
</dbReference>
<dbReference type="Gene3D" id="1.20.950.20">
    <property type="entry name" value="Transmembrane di-heme cytochromes, Chain C"/>
    <property type="match status" value="1"/>
</dbReference>
<evidence type="ECO:0000256" key="8">
    <source>
        <dbReference type="ARBA" id="ARBA00023136"/>
    </source>
</evidence>
<dbReference type="InterPro" id="IPR023234">
    <property type="entry name" value="NarG-like_domain"/>
</dbReference>
<organism evidence="12 13">
    <name type="scientific">Abyssobacteria bacterium (strain SURF_5)</name>
    <dbReference type="NCBI Taxonomy" id="2093360"/>
    <lineage>
        <taxon>Bacteria</taxon>
        <taxon>Pseudomonadati</taxon>
        <taxon>Candidatus Hydrogenedentota</taxon>
        <taxon>Candidatus Abyssobacteria</taxon>
    </lineage>
</organism>
<feature type="transmembrane region" description="Helical" evidence="10">
    <location>
        <begin position="124"/>
        <end position="144"/>
    </location>
</feature>
<keyword evidence="7" id="KW-0560">Oxidoreductase</keyword>
<comment type="caution">
    <text evidence="12">The sequence shown here is derived from an EMBL/GenBank/DDBJ whole genome shotgun (WGS) entry which is preliminary data.</text>
</comment>
<dbReference type="Proteomes" id="UP000265882">
    <property type="component" value="Unassembled WGS sequence"/>
</dbReference>
<feature type="domain" description="NarG-like" evidence="11">
    <location>
        <begin position="122"/>
        <end position="276"/>
    </location>
</feature>
<dbReference type="InterPro" id="IPR036197">
    <property type="entry name" value="NarG-like_sf"/>
</dbReference>
<feature type="region of interest" description="Disordered" evidence="9">
    <location>
        <begin position="324"/>
        <end position="345"/>
    </location>
</feature>
<evidence type="ECO:0000256" key="9">
    <source>
        <dbReference type="SAM" id="MobiDB-lite"/>
    </source>
</evidence>
<keyword evidence="5" id="KW-0249">Electron transport</keyword>
<keyword evidence="6 10" id="KW-1133">Transmembrane helix</keyword>
<dbReference type="Pfam" id="PF02665">
    <property type="entry name" value="Nitrate_red_gam"/>
    <property type="match status" value="1"/>
</dbReference>
<evidence type="ECO:0000256" key="3">
    <source>
        <dbReference type="ARBA" id="ARBA00022475"/>
    </source>
</evidence>
<dbReference type="GO" id="GO:0020037">
    <property type="term" value="F:heme binding"/>
    <property type="evidence" value="ECO:0007669"/>
    <property type="project" value="TreeGrafter"/>
</dbReference>
<evidence type="ECO:0000256" key="2">
    <source>
        <dbReference type="ARBA" id="ARBA00022448"/>
    </source>
</evidence>
<feature type="transmembrane region" description="Helical" evidence="10">
    <location>
        <begin position="164"/>
        <end position="188"/>
    </location>
</feature>
<keyword evidence="4 10" id="KW-0812">Transmembrane</keyword>
<evidence type="ECO:0000256" key="6">
    <source>
        <dbReference type="ARBA" id="ARBA00022989"/>
    </source>
</evidence>
<dbReference type="EMBL" id="QZKU01000048">
    <property type="protein sequence ID" value="RJP23223.1"/>
    <property type="molecule type" value="Genomic_DNA"/>
</dbReference>
<dbReference type="NCBIfam" id="NF038037">
    <property type="entry name" value="cytob_DsrM"/>
    <property type="match status" value="1"/>
</dbReference>
<evidence type="ECO:0000313" key="13">
    <source>
        <dbReference type="Proteomes" id="UP000265882"/>
    </source>
</evidence>
<dbReference type="SUPFAM" id="SSF103501">
    <property type="entry name" value="Respiratory nitrate reductase 1 gamma chain"/>
    <property type="match status" value="1"/>
</dbReference>
<evidence type="ECO:0000313" key="12">
    <source>
        <dbReference type="EMBL" id="RJP23223.1"/>
    </source>
</evidence>
<evidence type="ECO:0000256" key="1">
    <source>
        <dbReference type="ARBA" id="ARBA00004651"/>
    </source>
</evidence>
<dbReference type="GO" id="GO:0019645">
    <property type="term" value="P:anaerobic electron transport chain"/>
    <property type="evidence" value="ECO:0007669"/>
    <property type="project" value="TreeGrafter"/>
</dbReference>
<feature type="transmembrane region" description="Helical" evidence="10">
    <location>
        <begin position="208"/>
        <end position="225"/>
    </location>
</feature>
<evidence type="ECO:0000256" key="4">
    <source>
        <dbReference type="ARBA" id="ARBA00022692"/>
    </source>
</evidence>
<evidence type="ECO:0000256" key="10">
    <source>
        <dbReference type="SAM" id="Phobius"/>
    </source>
</evidence>
<evidence type="ECO:0000256" key="7">
    <source>
        <dbReference type="ARBA" id="ARBA00023002"/>
    </source>
</evidence>
<dbReference type="GO" id="GO:0005886">
    <property type="term" value="C:plasma membrane"/>
    <property type="evidence" value="ECO:0007669"/>
    <property type="project" value="UniProtKB-SubCell"/>
</dbReference>
<evidence type="ECO:0000256" key="5">
    <source>
        <dbReference type="ARBA" id="ARBA00022982"/>
    </source>
</evidence>
<evidence type="ECO:0000259" key="11">
    <source>
        <dbReference type="Pfam" id="PF02665"/>
    </source>
</evidence>
<keyword evidence="8 10" id="KW-0472">Membrane</keyword>
<gene>
    <name evidence="12" type="ORF">C4520_06625</name>
</gene>
<dbReference type="PANTHER" id="PTHR30598:SF3">
    <property type="entry name" value="RESPIRATORY NITRATE REDUCTASE 1 GAMMA CHAIN"/>
    <property type="match status" value="1"/>
</dbReference>
<dbReference type="AlphaFoldDB" id="A0A3A4NRN4"/>
<dbReference type="GO" id="GO:0009055">
    <property type="term" value="F:electron transfer activity"/>
    <property type="evidence" value="ECO:0007669"/>
    <property type="project" value="TreeGrafter"/>
</dbReference>
<keyword evidence="3" id="KW-1003">Cell membrane</keyword>
<feature type="transmembrane region" description="Helical" evidence="10">
    <location>
        <begin position="29"/>
        <end position="51"/>
    </location>
</feature>